<dbReference type="AlphaFoldDB" id="A0AA89C4Q9"/>
<feature type="transmembrane region" description="Helical" evidence="1">
    <location>
        <begin position="12"/>
        <end position="30"/>
    </location>
</feature>
<dbReference type="EMBL" id="VSWD01000006">
    <property type="protein sequence ID" value="KAK3099307.1"/>
    <property type="molecule type" value="Genomic_DNA"/>
</dbReference>
<evidence type="ECO:0000256" key="1">
    <source>
        <dbReference type="SAM" id="Phobius"/>
    </source>
</evidence>
<reference evidence="2" key="1">
    <citation type="submission" date="2019-08" db="EMBL/GenBank/DDBJ databases">
        <title>The improved chromosome-level genome for the pearl oyster Pinctada fucata martensii using PacBio sequencing and Hi-C.</title>
        <authorList>
            <person name="Zheng Z."/>
        </authorList>
    </citation>
    <scope>NUCLEOTIDE SEQUENCE</scope>
    <source>
        <strain evidence="2">ZZ-2019</strain>
        <tissue evidence="2">Adductor muscle</tissue>
    </source>
</reference>
<gene>
    <name evidence="2" type="ORF">FSP39_002397</name>
</gene>
<proteinExistence type="predicted"/>
<accession>A0AA89C4Q9</accession>
<keyword evidence="1" id="KW-0472">Membrane</keyword>
<comment type="caution">
    <text evidence="2">The sequence shown here is derived from an EMBL/GenBank/DDBJ whole genome shotgun (WGS) entry which is preliminary data.</text>
</comment>
<feature type="transmembrane region" description="Helical" evidence="1">
    <location>
        <begin position="138"/>
        <end position="161"/>
    </location>
</feature>
<keyword evidence="3" id="KW-1185">Reference proteome</keyword>
<evidence type="ECO:0000313" key="2">
    <source>
        <dbReference type="EMBL" id="KAK3099307.1"/>
    </source>
</evidence>
<name>A0AA89C4Q9_PINIB</name>
<keyword evidence="1" id="KW-1133">Transmembrane helix</keyword>
<sequence length="165" mass="18209">MYPLDKPASTLISIISIFSELFVLYIAVSYREKVDINISSAELPCQIETTTSVFTTGEIEISTTSMESISSTVSSTYPTLTSQCCTCARRTNTSSSDIDKLIEEIQQDLKIETRTLSSFKRKKSSATDNRPLSKGMGYVAVIVLVLVGSVIVTFDILHFFVQPVK</sequence>
<evidence type="ECO:0000313" key="3">
    <source>
        <dbReference type="Proteomes" id="UP001186944"/>
    </source>
</evidence>
<organism evidence="2 3">
    <name type="scientific">Pinctada imbricata</name>
    <name type="common">Atlantic pearl-oyster</name>
    <name type="synonym">Pinctada martensii</name>
    <dbReference type="NCBI Taxonomy" id="66713"/>
    <lineage>
        <taxon>Eukaryota</taxon>
        <taxon>Metazoa</taxon>
        <taxon>Spiralia</taxon>
        <taxon>Lophotrochozoa</taxon>
        <taxon>Mollusca</taxon>
        <taxon>Bivalvia</taxon>
        <taxon>Autobranchia</taxon>
        <taxon>Pteriomorphia</taxon>
        <taxon>Pterioida</taxon>
        <taxon>Pterioidea</taxon>
        <taxon>Pteriidae</taxon>
        <taxon>Pinctada</taxon>
    </lineage>
</organism>
<dbReference type="Proteomes" id="UP001186944">
    <property type="component" value="Unassembled WGS sequence"/>
</dbReference>
<keyword evidence="1" id="KW-0812">Transmembrane</keyword>
<protein>
    <submittedName>
        <fullName evidence="2">Uncharacterized protein</fullName>
    </submittedName>
</protein>